<protein>
    <recommendedName>
        <fullName evidence="7">B box-type domain-containing protein</fullName>
    </recommendedName>
</protein>
<feature type="compositionally biased region" description="Basic and acidic residues" evidence="4">
    <location>
        <begin position="67"/>
        <end position="78"/>
    </location>
</feature>
<feature type="region of interest" description="Disordered" evidence="4">
    <location>
        <begin position="233"/>
        <end position="253"/>
    </location>
</feature>
<keyword evidence="1" id="KW-0479">Metal-binding</keyword>
<dbReference type="PANTHER" id="PTHR31717">
    <property type="entry name" value="ZINC FINGER PROTEIN CONSTANS-LIKE 10"/>
    <property type="match status" value="1"/>
</dbReference>
<proteinExistence type="predicted"/>
<evidence type="ECO:0008006" key="7">
    <source>
        <dbReference type="Google" id="ProtNLM"/>
    </source>
</evidence>
<evidence type="ECO:0000256" key="1">
    <source>
        <dbReference type="ARBA" id="ARBA00022723"/>
    </source>
</evidence>
<gene>
    <name evidence="5" type="ORF">HHK36_023742</name>
</gene>
<keyword evidence="2" id="KW-0863">Zinc-finger</keyword>
<evidence type="ECO:0000256" key="4">
    <source>
        <dbReference type="SAM" id="MobiDB-lite"/>
    </source>
</evidence>
<evidence type="ECO:0000256" key="3">
    <source>
        <dbReference type="ARBA" id="ARBA00022833"/>
    </source>
</evidence>
<organism evidence="5 6">
    <name type="scientific">Tetracentron sinense</name>
    <name type="common">Spur-leaf</name>
    <dbReference type="NCBI Taxonomy" id="13715"/>
    <lineage>
        <taxon>Eukaryota</taxon>
        <taxon>Viridiplantae</taxon>
        <taxon>Streptophyta</taxon>
        <taxon>Embryophyta</taxon>
        <taxon>Tracheophyta</taxon>
        <taxon>Spermatophyta</taxon>
        <taxon>Magnoliopsida</taxon>
        <taxon>Trochodendrales</taxon>
        <taxon>Trochodendraceae</taxon>
        <taxon>Tetracentron</taxon>
    </lineage>
</organism>
<dbReference type="AlphaFoldDB" id="A0A834YN85"/>
<dbReference type="PANTHER" id="PTHR31717:SF60">
    <property type="entry name" value="B-BOX TYPE ZINC FINGER FAMILY PROTEIN"/>
    <property type="match status" value="1"/>
</dbReference>
<dbReference type="CDD" id="cd19821">
    <property type="entry name" value="Bbox1_BBX-like"/>
    <property type="match status" value="1"/>
</dbReference>
<evidence type="ECO:0000256" key="2">
    <source>
        <dbReference type="ARBA" id="ARBA00022771"/>
    </source>
</evidence>
<reference evidence="5 6" key="1">
    <citation type="submission" date="2020-04" db="EMBL/GenBank/DDBJ databases">
        <title>Plant Genome Project.</title>
        <authorList>
            <person name="Zhang R.-G."/>
        </authorList>
    </citation>
    <scope>NUCLEOTIDE SEQUENCE [LARGE SCALE GENOMIC DNA]</scope>
    <source>
        <strain evidence="5">YNK0</strain>
        <tissue evidence="5">Leaf</tissue>
    </source>
</reference>
<dbReference type="EMBL" id="JABCRI010000017">
    <property type="protein sequence ID" value="KAF8391437.1"/>
    <property type="molecule type" value="Genomic_DNA"/>
</dbReference>
<dbReference type="OrthoDB" id="153872at2759"/>
<dbReference type="OMA" id="ESCFTIP"/>
<feature type="region of interest" description="Disordered" evidence="4">
    <location>
        <begin position="65"/>
        <end position="147"/>
    </location>
</feature>
<feature type="compositionally biased region" description="Acidic residues" evidence="4">
    <location>
        <begin position="82"/>
        <end position="109"/>
    </location>
</feature>
<evidence type="ECO:0000313" key="6">
    <source>
        <dbReference type="Proteomes" id="UP000655225"/>
    </source>
</evidence>
<accession>A0A834YN85</accession>
<feature type="compositionally biased region" description="Polar residues" evidence="4">
    <location>
        <begin position="236"/>
        <end position="253"/>
    </location>
</feature>
<evidence type="ECO:0000313" key="5">
    <source>
        <dbReference type="EMBL" id="KAF8391437.1"/>
    </source>
</evidence>
<dbReference type="InterPro" id="IPR049808">
    <property type="entry name" value="CONSTANS-like_Bbox1"/>
</dbReference>
<keyword evidence="6" id="KW-1185">Reference proteome</keyword>
<dbReference type="GO" id="GO:0008270">
    <property type="term" value="F:zinc ion binding"/>
    <property type="evidence" value="ECO:0007669"/>
    <property type="project" value="UniProtKB-KW"/>
</dbReference>
<name>A0A834YN85_TETSI</name>
<sequence>MYCESDQACLCWDCDAKVHCANFLVERHSRSLLCHVCQSPTPWKASGAKLGPTVSVCEKCVNNSNGRQERDGGNHEESEGGNGEDDDDDDELDEEDYVDEDDDGDDADGENQVVPLSSTPPPPVESSSSSEESSSRFSADGEAVSASAMPFSLKRLRENADLSVEDDPACSSSQPNYNATLAALVAGTSGDDEATSFGSLRPLKYRKRTSETRSAHVQAESRSVALVGSLKRFHQGSGNDSRYLQTNQRSQAR</sequence>
<keyword evidence="3" id="KW-0862">Zinc</keyword>
<comment type="caution">
    <text evidence="5">The sequence shown here is derived from an EMBL/GenBank/DDBJ whole genome shotgun (WGS) entry which is preliminary data.</text>
</comment>
<dbReference type="Proteomes" id="UP000655225">
    <property type="component" value="Unassembled WGS sequence"/>
</dbReference>